<reference evidence="3 4" key="1">
    <citation type="submission" date="2018-04" db="EMBL/GenBank/DDBJ databases">
        <title>Genomic Encyclopedia of Type Strains, Phase III (KMG-III): the genomes of soil and plant-associated and newly described type strains.</title>
        <authorList>
            <person name="Whitman W."/>
        </authorList>
    </citation>
    <scope>NUCLEOTIDE SEQUENCE [LARGE SCALE GENOMIC DNA]</scope>
    <source>
        <strain evidence="3 4">MA-olki</strain>
    </source>
</reference>
<evidence type="ECO:0000259" key="2">
    <source>
        <dbReference type="Pfam" id="PF13579"/>
    </source>
</evidence>
<dbReference type="GO" id="GO:0016757">
    <property type="term" value="F:glycosyltransferase activity"/>
    <property type="evidence" value="ECO:0007669"/>
    <property type="project" value="UniProtKB-KW"/>
</dbReference>
<feature type="domain" description="Glycosyltransferase subfamily 4-like N-terminal" evidence="2">
    <location>
        <begin position="24"/>
        <end position="168"/>
    </location>
</feature>
<dbReference type="InterPro" id="IPR001296">
    <property type="entry name" value="Glyco_trans_1"/>
</dbReference>
<dbReference type="PANTHER" id="PTHR45947:SF3">
    <property type="entry name" value="SULFOQUINOVOSYL TRANSFERASE SQD2"/>
    <property type="match status" value="1"/>
</dbReference>
<keyword evidence="3" id="KW-0328">Glycosyltransferase</keyword>
<evidence type="ECO:0000259" key="1">
    <source>
        <dbReference type="Pfam" id="PF00534"/>
    </source>
</evidence>
<dbReference type="InterPro" id="IPR050194">
    <property type="entry name" value="Glycosyltransferase_grp1"/>
</dbReference>
<dbReference type="Pfam" id="PF13579">
    <property type="entry name" value="Glyco_trans_4_4"/>
    <property type="match status" value="1"/>
</dbReference>
<protein>
    <submittedName>
        <fullName evidence="3">Alpha-1,3-mannosyltransferase</fullName>
    </submittedName>
</protein>
<sequence>MTSISTISPMSIVHVVRQYLPGIGGIENFVSLLAIGQARAGHRVRVVTLDRIFDGEPARLPSREHCSGVEIVRVPYRGFKKYPFAPGIIRHVDDADIIHVHGIESSVDLLAVTQRWHRRAMVVSTHGGIFHTSRGGWLKRYWFATVTRLSLRRYEAVLASSVQDAATFSPIAQEKVILVENAVDTEKFKGLGDLTATTMIYFGRLAPSKNVDRLLIWFAAVHQTAPAWRLIVAGKEMGTRIATLQALTSRLGIEDAVEFHATPTDRQLCQLIARCSVFACASRYEGFGIAAVEAAAAGLFPVLSNIPAFQRTLERLKMGMLIDFETRPDPVPFLVQFKAFAGQKDRAASLPGLLASFAWPAVLHEIETIYRRALRYRNCASPRDGRASRHATANRDTIPNSCVTVAGQGYHERYQGEGS</sequence>
<dbReference type="RefSeq" id="WP_107955720.1">
    <property type="nucleotide sequence ID" value="NZ_QAYE01000011.1"/>
</dbReference>
<dbReference type="InterPro" id="IPR028098">
    <property type="entry name" value="Glyco_trans_4-like_N"/>
</dbReference>
<evidence type="ECO:0000313" key="4">
    <source>
        <dbReference type="Proteomes" id="UP000244013"/>
    </source>
</evidence>
<name>A0A2T5TY53_9SPHN</name>
<dbReference type="Gene3D" id="3.40.50.2000">
    <property type="entry name" value="Glycogen Phosphorylase B"/>
    <property type="match status" value="2"/>
</dbReference>
<dbReference type="PANTHER" id="PTHR45947">
    <property type="entry name" value="SULFOQUINOVOSYL TRANSFERASE SQD2"/>
    <property type="match status" value="1"/>
</dbReference>
<dbReference type="SUPFAM" id="SSF53756">
    <property type="entry name" value="UDP-Glycosyltransferase/glycogen phosphorylase"/>
    <property type="match status" value="1"/>
</dbReference>
<dbReference type="Proteomes" id="UP000244013">
    <property type="component" value="Unassembled WGS sequence"/>
</dbReference>
<gene>
    <name evidence="3" type="ORF">C8J25_11129</name>
</gene>
<proteinExistence type="predicted"/>
<keyword evidence="3" id="KW-0808">Transferase</keyword>
<dbReference type="OrthoDB" id="9771846at2"/>
<dbReference type="EMBL" id="QAYE01000011">
    <property type="protein sequence ID" value="PTW44193.1"/>
    <property type="molecule type" value="Genomic_DNA"/>
</dbReference>
<feature type="domain" description="Glycosyl transferase family 1" evidence="1">
    <location>
        <begin position="186"/>
        <end position="325"/>
    </location>
</feature>
<organism evidence="3 4">
    <name type="scientific">Sphingomonas faeni</name>
    <dbReference type="NCBI Taxonomy" id="185950"/>
    <lineage>
        <taxon>Bacteria</taxon>
        <taxon>Pseudomonadati</taxon>
        <taxon>Pseudomonadota</taxon>
        <taxon>Alphaproteobacteria</taxon>
        <taxon>Sphingomonadales</taxon>
        <taxon>Sphingomonadaceae</taxon>
        <taxon>Sphingomonas</taxon>
    </lineage>
</organism>
<dbReference type="GeneID" id="91007568"/>
<accession>A0A2T5TY53</accession>
<dbReference type="AlphaFoldDB" id="A0A2T5TY53"/>
<evidence type="ECO:0000313" key="3">
    <source>
        <dbReference type="EMBL" id="PTW44193.1"/>
    </source>
</evidence>
<dbReference type="Pfam" id="PF00534">
    <property type="entry name" value="Glycos_transf_1"/>
    <property type="match status" value="1"/>
</dbReference>
<comment type="caution">
    <text evidence="3">The sequence shown here is derived from an EMBL/GenBank/DDBJ whole genome shotgun (WGS) entry which is preliminary data.</text>
</comment>
<dbReference type="CDD" id="cd03801">
    <property type="entry name" value="GT4_PimA-like"/>
    <property type="match status" value="1"/>
</dbReference>